<reference evidence="2" key="1">
    <citation type="submission" date="2022-06" db="EMBL/GenBank/DDBJ databases">
        <title>Sneathiella actinostolidae sp. nov., isolated from a sea anemonein the Western Pacific Ocean.</title>
        <authorList>
            <person name="Wei M.J."/>
        </authorList>
    </citation>
    <scope>NUCLEOTIDE SEQUENCE</scope>
    <source>
        <strain evidence="2">PHK-P5</strain>
    </source>
</reference>
<evidence type="ECO:0000313" key="2">
    <source>
        <dbReference type="EMBL" id="USG59762.1"/>
    </source>
</evidence>
<evidence type="ECO:0000256" key="1">
    <source>
        <dbReference type="SAM" id="SignalP"/>
    </source>
</evidence>
<feature type="chain" id="PRO_5047312007" evidence="1">
    <location>
        <begin position="24"/>
        <end position="169"/>
    </location>
</feature>
<feature type="signal peptide" evidence="1">
    <location>
        <begin position="1"/>
        <end position="23"/>
    </location>
</feature>
<dbReference type="EMBL" id="CP098747">
    <property type="protein sequence ID" value="USG59762.1"/>
    <property type="molecule type" value="Genomic_DNA"/>
</dbReference>
<name>A0ABY4W1N2_9PROT</name>
<proteinExistence type="predicted"/>
<keyword evidence="3" id="KW-1185">Reference proteome</keyword>
<sequence length="169" mass="17837">MKRYLKACGLAVIGLGVVTSALAGEATDNPVAINLVKPLTIEETTAMDLGELIVDNGGNNYIIFQVGDNFDDGFTLLGATSYGTPQPGVFKITGIPKSRVTITMEERTNPLNEAKVEMTIAGIYASFSNGDTLDDDGVLNIKSGILLQYPSGATGNFTGGTYTVTIEYD</sequence>
<gene>
    <name evidence="2" type="ORF">NBZ79_11295</name>
</gene>
<evidence type="ECO:0000313" key="3">
    <source>
        <dbReference type="Proteomes" id="UP001056291"/>
    </source>
</evidence>
<organism evidence="2 3">
    <name type="scientific">Sneathiella marina</name>
    <dbReference type="NCBI Taxonomy" id="2950108"/>
    <lineage>
        <taxon>Bacteria</taxon>
        <taxon>Pseudomonadati</taxon>
        <taxon>Pseudomonadota</taxon>
        <taxon>Alphaproteobacteria</taxon>
        <taxon>Sneathiellales</taxon>
        <taxon>Sneathiellaceae</taxon>
        <taxon>Sneathiella</taxon>
    </lineage>
</organism>
<dbReference type="RefSeq" id="WP_251932532.1">
    <property type="nucleotide sequence ID" value="NZ_CP098747.1"/>
</dbReference>
<accession>A0ABY4W1N2</accession>
<dbReference type="InterPro" id="IPR025514">
    <property type="entry name" value="DUF4402"/>
</dbReference>
<dbReference type="Pfam" id="PF14352">
    <property type="entry name" value="DUF4402"/>
    <property type="match status" value="1"/>
</dbReference>
<keyword evidence="1" id="KW-0732">Signal</keyword>
<dbReference type="Proteomes" id="UP001056291">
    <property type="component" value="Chromosome"/>
</dbReference>
<protein>
    <submittedName>
        <fullName evidence="2">DUF4402 domain-containing protein</fullName>
    </submittedName>
</protein>